<name>A0A5N0EEG2_9NOCA</name>
<feature type="signal peptide" evidence="1">
    <location>
        <begin position="1"/>
        <end position="30"/>
    </location>
</feature>
<accession>A0A5N0EEG2</accession>
<reference evidence="2 3" key="1">
    <citation type="submission" date="2019-09" db="EMBL/GenBank/DDBJ databases">
        <authorList>
            <person name="Wang X."/>
        </authorList>
    </citation>
    <scope>NUCLEOTIDE SEQUENCE [LARGE SCALE GENOMIC DNA]</scope>
    <source>
        <strain evidence="2 3">CICC 11023</strain>
    </source>
</reference>
<feature type="chain" id="PRO_5024315200" evidence="1">
    <location>
        <begin position="31"/>
        <end position="464"/>
    </location>
</feature>
<protein>
    <submittedName>
        <fullName evidence="2">Lipase</fullName>
    </submittedName>
</protein>
<evidence type="ECO:0000313" key="3">
    <source>
        <dbReference type="Proteomes" id="UP000323876"/>
    </source>
</evidence>
<comment type="caution">
    <text evidence="2">The sequence shown here is derived from an EMBL/GenBank/DDBJ whole genome shotgun (WGS) entry which is preliminary data.</text>
</comment>
<dbReference type="RefSeq" id="WP_150402005.1">
    <property type="nucleotide sequence ID" value="NZ_VXLC01000004.1"/>
</dbReference>
<gene>
    <name evidence="2" type="ORF">F3087_12005</name>
</gene>
<dbReference type="PANTHER" id="PTHR34853">
    <property type="match status" value="1"/>
</dbReference>
<dbReference type="PANTHER" id="PTHR34853:SF1">
    <property type="entry name" value="LIPASE 5"/>
    <property type="match status" value="1"/>
</dbReference>
<dbReference type="Proteomes" id="UP000323876">
    <property type="component" value="Unassembled WGS sequence"/>
</dbReference>
<keyword evidence="3" id="KW-1185">Reference proteome</keyword>
<evidence type="ECO:0000256" key="1">
    <source>
        <dbReference type="SAM" id="SignalP"/>
    </source>
</evidence>
<keyword evidence="1" id="KW-0732">Signal</keyword>
<dbReference type="OrthoDB" id="9798122at2"/>
<organism evidence="2 3">
    <name type="scientific">Nocardia colli</name>
    <dbReference type="NCBI Taxonomy" id="2545717"/>
    <lineage>
        <taxon>Bacteria</taxon>
        <taxon>Bacillati</taxon>
        <taxon>Actinomycetota</taxon>
        <taxon>Actinomycetes</taxon>
        <taxon>Mycobacteriales</taxon>
        <taxon>Nocardiaceae</taxon>
        <taxon>Nocardia</taxon>
    </lineage>
</organism>
<dbReference type="PROSITE" id="PS51318">
    <property type="entry name" value="TAT"/>
    <property type="match status" value="1"/>
</dbReference>
<dbReference type="EMBL" id="VXLC01000004">
    <property type="protein sequence ID" value="KAA8887827.1"/>
    <property type="molecule type" value="Genomic_DNA"/>
</dbReference>
<dbReference type="InterPro" id="IPR005152">
    <property type="entry name" value="Lipase_secreted"/>
</dbReference>
<sequence>MRQTQRRRVITTATVLGLLLSLSVPLLATAEPADAGAVRVEPTPALTLPPELDEFYRPAAGVVAAAEPGQVLRARTITPAYFGFAQLNIDAWQLLYRTTNSFGAAISTVTTVLKPRGQAPEGGRKLLSYQIAEDSAAQYCAPSYVVQSGSIPADYVNAAEILIPIAAGIGQGWTVALPDHEGPNSAYGVSRISAQATLDGIRAVESFAPAQLSGVDTPTALWGYSGGTIPSSFAAELKQRYAPELNIVGVAAGGVAAADFPEALRHNNGGVYTGLLTGVLAGFANEYPEFRELIRDRVDPLGQLLIGSKSILCHPMGTAIVPFYNFFGSFRGGDPLELPVVQRMITENALGQATPSVPVYIYHARNDEILPSSGVDRLVDKYCAEGAPSVTYVRELLAEHISGVATHIPGAFHWLRDRLNGVPAQPGCAISSPTTIVTDPQFAQAATELLPTAVRALLGQAIGN</sequence>
<dbReference type="GO" id="GO:0016042">
    <property type="term" value="P:lipid catabolic process"/>
    <property type="evidence" value="ECO:0007669"/>
    <property type="project" value="InterPro"/>
</dbReference>
<dbReference type="InterPro" id="IPR029058">
    <property type="entry name" value="AB_hydrolase_fold"/>
</dbReference>
<dbReference type="Gene3D" id="3.40.50.1820">
    <property type="entry name" value="alpha/beta hydrolase"/>
    <property type="match status" value="1"/>
</dbReference>
<evidence type="ECO:0000313" key="2">
    <source>
        <dbReference type="EMBL" id="KAA8887827.1"/>
    </source>
</evidence>
<dbReference type="Pfam" id="PF03583">
    <property type="entry name" value="LIP"/>
    <property type="match status" value="1"/>
</dbReference>
<dbReference type="SUPFAM" id="SSF53474">
    <property type="entry name" value="alpha/beta-Hydrolases"/>
    <property type="match status" value="1"/>
</dbReference>
<proteinExistence type="predicted"/>
<dbReference type="Gene3D" id="1.10.260.130">
    <property type="match status" value="1"/>
</dbReference>
<dbReference type="InterPro" id="IPR006311">
    <property type="entry name" value="TAT_signal"/>
</dbReference>
<dbReference type="AlphaFoldDB" id="A0A5N0EEG2"/>
<dbReference type="GO" id="GO:0004806">
    <property type="term" value="F:triacylglycerol lipase activity"/>
    <property type="evidence" value="ECO:0007669"/>
    <property type="project" value="InterPro"/>
</dbReference>